<dbReference type="AlphaFoldDB" id="A0A839F552"/>
<dbReference type="SUPFAM" id="SSF49503">
    <property type="entry name" value="Cupredoxins"/>
    <property type="match status" value="1"/>
</dbReference>
<dbReference type="GO" id="GO:0009055">
    <property type="term" value="F:electron transfer activity"/>
    <property type="evidence" value="ECO:0007669"/>
    <property type="project" value="InterPro"/>
</dbReference>
<keyword evidence="1" id="KW-0479">Metal-binding</keyword>
<feature type="chain" id="PRO_5032571279" evidence="3">
    <location>
        <begin position="21"/>
        <end position="255"/>
    </location>
</feature>
<evidence type="ECO:0000259" key="4">
    <source>
        <dbReference type="Pfam" id="PF00127"/>
    </source>
</evidence>
<evidence type="ECO:0000313" key="6">
    <source>
        <dbReference type="EMBL" id="MBA8887321.1"/>
    </source>
</evidence>
<dbReference type="Gene3D" id="2.60.40.420">
    <property type="entry name" value="Cupredoxins - blue copper proteins"/>
    <property type="match status" value="1"/>
</dbReference>
<comment type="caution">
    <text evidence="6">The sequence shown here is derived from an EMBL/GenBank/DDBJ whole genome shotgun (WGS) entry which is preliminary data.</text>
</comment>
<evidence type="ECO:0000256" key="3">
    <source>
        <dbReference type="SAM" id="SignalP"/>
    </source>
</evidence>
<protein>
    <submittedName>
        <fullName evidence="6">Plastocyanin</fullName>
    </submittedName>
</protein>
<name>A0A839F552_9GAMM</name>
<evidence type="ECO:0000256" key="2">
    <source>
        <dbReference type="ARBA" id="ARBA00023008"/>
    </source>
</evidence>
<feature type="signal peptide" evidence="3">
    <location>
        <begin position="1"/>
        <end position="20"/>
    </location>
</feature>
<keyword evidence="3" id="KW-0732">Signal</keyword>
<feature type="domain" description="BACON" evidence="5">
    <location>
        <begin position="135"/>
        <end position="228"/>
    </location>
</feature>
<dbReference type="EMBL" id="JACGXL010000002">
    <property type="protein sequence ID" value="MBA8887321.1"/>
    <property type="molecule type" value="Genomic_DNA"/>
</dbReference>
<dbReference type="InterPro" id="IPR000923">
    <property type="entry name" value="BlueCu_1"/>
</dbReference>
<evidence type="ECO:0000259" key="5">
    <source>
        <dbReference type="Pfam" id="PF19190"/>
    </source>
</evidence>
<dbReference type="InterPro" id="IPR008972">
    <property type="entry name" value="Cupredoxin"/>
</dbReference>
<gene>
    <name evidence="6" type="ORF">FHW12_001535</name>
</gene>
<organism evidence="6 7">
    <name type="scientific">Dokdonella fugitiva</name>
    <dbReference type="NCBI Taxonomy" id="328517"/>
    <lineage>
        <taxon>Bacteria</taxon>
        <taxon>Pseudomonadati</taxon>
        <taxon>Pseudomonadota</taxon>
        <taxon>Gammaproteobacteria</taxon>
        <taxon>Lysobacterales</taxon>
        <taxon>Rhodanobacteraceae</taxon>
        <taxon>Dokdonella</taxon>
    </lineage>
</organism>
<accession>A0A839F552</accession>
<evidence type="ECO:0000256" key="1">
    <source>
        <dbReference type="ARBA" id="ARBA00022723"/>
    </source>
</evidence>
<reference evidence="6 7" key="1">
    <citation type="submission" date="2020-07" db="EMBL/GenBank/DDBJ databases">
        <title>Genomic Encyclopedia of Type Strains, Phase IV (KMG-V): Genome sequencing to study the core and pangenomes of soil and plant-associated prokaryotes.</title>
        <authorList>
            <person name="Whitman W."/>
        </authorList>
    </citation>
    <scope>NUCLEOTIDE SEQUENCE [LARGE SCALE GENOMIC DNA]</scope>
    <source>
        <strain evidence="6 7">RH2WT43</strain>
    </source>
</reference>
<dbReference type="Pfam" id="PF19190">
    <property type="entry name" value="BACON_2"/>
    <property type="match status" value="1"/>
</dbReference>
<dbReference type="Pfam" id="PF00127">
    <property type="entry name" value="Copper-bind"/>
    <property type="match status" value="1"/>
</dbReference>
<dbReference type="Proteomes" id="UP000550401">
    <property type="component" value="Unassembled WGS sequence"/>
</dbReference>
<keyword evidence="2" id="KW-0186">Copper</keyword>
<dbReference type="RefSeq" id="WP_182530402.1">
    <property type="nucleotide sequence ID" value="NZ_JACGXL010000002.1"/>
</dbReference>
<sequence>MRRTALAVASLAFCATPAFAADHVVLAKNGPGGRHFEPSPLTIAVGDTVTFMNDPAGLGFHNVKSDDGAITEFRCADGCDGVGSGNGDASANAWQATVTFPTAGTIGYYCEIHGGSGGIGMAGSITVGSAATPNVEVTPGSVSGSAEAGGSATTGFELANTGGATLDWTVDTSSTGCVAPVDVPWIALAPTSGSIAAGGVAASIGVTLDATSLTPGAYSANICVHSNDVAHDPLTLPVSFTVNTPDLIFENGFDG</sequence>
<dbReference type="InterPro" id="IPR024361">
    <property type="entry name" value="BACON"/>
</dbReference>
<evidence type="ECO:0000313" key="7">
    <source>
        <dbReference type="Proteomes" id="UP000550401"/>
    </source>
</evidence>
<keyword evidence="7" id="KW-1185">Reference proteome</keyword>
<dbReference type="Gene3D" id="2.60.40.10">
    <property type="entry name" value="Immunoglobulins"/>
    <property type="match status" value="1"/>
</dbReference>
<dbReference type="GO" id="GO:0005507">
    <property type="term" value="F:copper ion binding"/>
    <property type="evidence" value="ECO:0007669"/>
    <property type="project" value="InterPro"/>
</dbReference>
<feature type="domain" description="Blue (type 1) copper" evidence="4">
    <location>
        <begin position="34"/>
        <end position="127"/>
    </location>
</feature>
<proteinExistence type="predicted"/>
<dbReference type="InterPro" id="IPR013783">
    <property type="entry name" value="Ig-like_fold"/>
</dbReference>